<dbReference type="RefSeq" id="WP_142604293.1">
    <property type="nucleotide sequence ID" value="NZ_FXSZ01000007.1"/>
</dbReference>
<dbReference type="InterPro" id="IPR013196">
    <property type="entry name" value="HTH_11"/>
</dbReference>
<name>A0A521DN55_9SPHI</name>
<dbReference type="EMBL" id="FXSZ01000007">
    <property type="protein sequence ID" value="SMO72360.1"/>
    <property type="molecule type" value="Genomic_DNA"/>
</dbReference>
<proteinExistence type="predicted"/>
<dbReference type="Pfam" id="PF08279">
    <property type="entry name" value="HTH_11"/>
    <property type="match status" value="1"/>
</dbReference>
<reference evidence="2 3" key="1">
    <citation type="submission" date="2017-05" db="EMBL/GenBank/DDBJ databases">
        <authorList>
            <person name="Varghese N."/>
            <person name="Submissions S."/>
        </authorList>
    </citation>
    <scope>NUCLEOTIDE SEQUENCE [LARGE SCALE GENOMIC DNA]</scope>
    <source>
        <strain evidence="2 3">DSM 21342</strain>
    </source>
</reference>
<evidence type="ECO:0000313" key="3">
    <source>
        <dbReference type="Proteomes" id="UP000315971"/>
    </source>
</evidence>
<gene>
    <name evidence="2" type="ORF">SAMN06265350_107108</name>
</gene>
<accession>A0A521DN55</accession>
<organism evidence="2 3">
    <name type="scientific">Solitalea koreensis</name>
    <dbReference type="NCBI Taxonomy" id="543615"/>
    <lineage>
        <taxon>Bacteria</taxon>
        <taxon>Pseudomonadati</taxon>
        <taxon>Bacteroidota</taxon>
        <taxon>Sphingobacteriia</taxon>
        <taxon>Sphingobacteriales</taxon>
        <taxon>Sphingobacteriaceae</taxon>
        <taxon>Solitalea</taxon>
    </lineage>
</organism>
<feature type="domain" description="Helix-turn-helix type 11" evidence="1">
    <location>
        <begin position="11"/>
        <end position="55"/>
    </location>
</feature>
<dbReference type="AlphaFoldDB" id="A0A521DN55"/>
<evidence type="ECO:0000259" key="1">
    <source>
        <dbReference type="Pfam" id="PF08279"/>
    </source>
</evidence>
<protein>
    <submittedName>
        <fullName evidence="2">HTH domain-containing protein</fullName>
    </submittedName>
</protein>
<dbReference type="InterPro" id="IPR036388">
    <property type="entry name" value="WH-like_DNA-bd_sf"/>
</dbReference>
<dbReference type="Gene3D" id="1.10.10.10">
    <property type="entry name" value="Winged helix-like DNA-binding domain superfamily/Winged helix DNA-binding domain"/>
    <property type="match status" value="1"/>
</dbReference>
<evidence type="ECO:0000313" key="2">
    <source>
        <dbReference type="EMBL" id="SMO72360.1"/>
    </source>
</evidence>
<keyword evidence="3" id="KW-1185">Reference proteome</keyword>
<dbReference type="Proteomes" id="UP000315971">
    <property type="component" value="Unassembled WGS sequence"/>
</dbReference>
<sequence length="93" mass="11240">MIEIIFRLEQLDYLIKTSKTGSRKVLAQKLKVSERTISRWLEFMRDRGAEIEYDRKINSFLYKKSGNFVVKAEFIENISLWILIYFYLSDNMF</sequence>
<dbReference type="OrthoDB" id="770928at2"/>